<evidence type="ECO:0000313" key="8">
    <source>
        <dbReference type="EMBL" id="EIW80377.1"/>
    </source>
</evidence>
<dbReference type="OMA" id="IKEHMAI"/>
<name>A0A5M3MMW5_CONPW</name>
<reference evidence="9" key="1">
    <citation type="journal article" date="2012" name="Science">
        <title>The Paleozoic origin of enzymatic lignin decomposition reconstructed from 31 fungal genomes.</title>
        <authorList>
            <person name="Floudas D."/>
            <person name="Binder M."/>
            <person name="Riley R."/>
            <person name="Barry K."/>
            <person name="Blanchette R.A."/>
            <person name="Henrissat B."/>
            <person name="Martinez A.T."/>
            <person name="Otillar R."/>
            <person name="Spatafora J.W."/>
            <person name="Yadav J.S."/>
            <person name="Aerts A."/>
            <person name="Benoit I."/>
            <person name="Boyd A."/>
            <person name="Carlson A."/>
            <person name="Copeland A."/>
            <person name="Coutinho P.M."/>
            <person name="de Vries R.P."/>
            <person name="Ferreira P."/>
            <person name="Findley K."/>
            <person name="Foster B."/>
            <person name="Gaskell J."/>
            <person name="Glotzer D."/>
            <person name="Gorecki P."/>
            <person name="Heitman J."/>
            <person name="Hesse C."/>
            <person name="Hori C."/>
            <person name="Igarashi K."/>
            <person name="Jurgens J.A."/>
            <person name="Kallen N."/>
            <person name="Kersten P."/>
            <person name="Kohler A."/>
            <person name="Kuees U."/>
            <person name="Kumar T.K.A."/>
            <person name="Kuo A."/>
            <person name="LaButti K."/>
            <person name="Larrondo L.F."/>
            <person name="Lindquist E."/>
            <person name="Ling A."/>
            <person name="Lombard V."/>
            <person name="Lucas S."/>
            <person name="Lundell T."/>
            <person name="Martin R."/>
            <person name="McLaughlin D.J."/>
            <person name="Morgenstern I."/>
            <person name="Morin E."/>
            <person name="Murat C."/>
            <person name="Nagy L.G."/>
            <person name="Nolan M."/>
            <person name="Ohm R.A."/>
            <person name="Patyshakuliyeva A."/>
            <person name="Rokas A."/>
            <person name="Ruiz-Duenas F.J."/>
            <person name="Sabat G."/>
            <person name="Salamov A."/>
            <person name="Samejima M."/>
            <person name="Schmutz J."/>
            <person name="Slot J.C."/>
            <person name="St John F."/>
            <person name="Stenlid J."/>
            <person name="Sun H."/>
            <person name="Sun S."/>
            <person name="Syed K."/>
            <person name="Tsang A."/>
            <person name="Wiebenga A."/>
            <person name="Young D."/>
            <person name="Pisabarro A."/>
            <person name="Eastwood D.C."/>
            <person name="Martin F."/>
            <person name="Cullen D."/>
            <person name="Grigoriev I.V."/>
            <person name="Hibbett D.S."/>
        </authorList>
    </citation>
    <scope>NUCLEOTIDE SEQUENCE [LARGE SCALE GENOMIC DNA]</scope>
    <source>
        <strain evidence="9">RWD-64-598 SS2</strain>
    </source>
</reference>
<dbReference type="RefSeq" id="XP_007769335.1">
    <property type="nucleotide sequence ID" value="XM_007771145.1"/>
</dbReference>
<feature type="binding site" evidence="6">
    <location>
        <position position="181"/>
    </location>
    <ligand>
        <name>substrate</name>
    </ligand>
</feature>
<feature type="active site" description="Acyl-ester intermediate" evidence="5">
    <location>
        <position position="230"/>
    </location>
</feature>
<dbReference type="Proteomes" id="UP000053558">
    <property type="component" value="Unassembled WGS sequence"/>
</dbReference>
<dbReference type="EMBL" id="JH711579">
    <property type="protein sequence ID" value="EIW80377.1"/>
    <property type="molecule type" value="Genomic_DNA"/>
</dbReference>
<dbReference type="PROSITE" id="PS00571">
    <property type="entry name" value="AMIDASES"/>
    <property type="match status" value="1"/>
</dbReference>
<dbReference type="GeneID" id="19199879"/>
<accession>A0A5M3MMW5</accession>
<evidence type="ECO:0000256" key="3">
    <source>
        <dbReference type="ARBA" id="ARBA00012922"/>
    </source>
</evidence>
<evidence type="ECO:0000259" key="7">
    <source>
        <dbReference type="Pfam" id="PF01425"/>
    </source>
</evidence>
<feature type="binding site" evidence="6">
    <location>
        <position position="206"/>
    </location>
    <ligand>
        <name>substrate</name>
    </ligand>
</feature>
<dbReference type="EC" id="3.5.1.4" evidence="3"/>
<feature type="domain" description="Amidase" evidence="7">
    <location>
        <begin position="77"/>
        <end position="525"/>
    </location>
</feature>
<feature type="binding site" evidence="6">
    <location>
        <begin position="227"/>
        <end position="230"/>
    </location>
    <ligand>
        <name>substrate</name>
    </ligand>
</feature>
<dbReference type="InterPro" id="IPR036928">
    <property type="entry name" value="AS_sf"/>
</dbReference>
<evidence type="ECO:0000256" key="4">
    <source>
        <dbReference type="ARBA" id="ARBA00022801"/>
    </source>
</evidence>
<sequence>MEHAPYEAKVRAIKAKLESQIPKSLRLPASTLNNLPLDVTSIPRTCGLLTEAELTITELDATGVLECIAAGKLSAVDAVTAFGKRAAIAHQVTNCLVDFFLEDGIARAKELDAHFAHTGTVVGPLHGLPVSIKDHQLLAGRNASGGFLSSFQIAKEDCQMAKILRSLGAVFYVKTNQPQSIMTLECHSFYGRTVNPYNSNLSSGGSSGGEGALVAMKGSCMGVGSDIGGSIRCPSAHCGIYGMRPTSLTQPMVGYLGYMHGQDGVDPSTGPMCASARDMTTFIQAVIGTKPYLDDPSLIPLSFVPPADIGARPLRVGIMMHDDVVMPHPPTLRALKAAKHKLEAAPGIELVDYVPYKHDEGVRLAHELYFQDGGKRVHEVLDSTGEPILPLTEWVIASDKVKDHDAQGIWKLFYDRNVYRQQYSSHWNASNIDVLLCPTFPGVAARHDTSKYWGYTSIWNILDYPGIVFPSGLHADPALDPIESSYNPVSPSDAYNHTLYDPTIFAGAPISYQLVAKKYNDGILLAAQMVVEGILRDMVPASPIYKL</sequence>
<dbReference type="Gene3D" id="3.90.1300.10">
    <property type="entry name" value="Amidase signature (AS) domain"/>
    <property type="match status" value="1"/>
</dbReference>
<gene>
    <name evidence="8" type="ORF">CONPUDRAFT_125132</name>
</gene>
<dbReference type="AlphaFoldDB" id="A0A5M3MMW5"/>
<keyword evidence="9" id="KW-1185">Reference proteome</keyword>
<protein>
    <recommendedName>
        <fullName evidence="3">amidase</fullName>
        <ecNumber evidence="3">3.5.1.4</ecNumber>
    </recommendedName>
</protein>
<dbReference type="PANTHER" id="PTHR46072">
    <property type="entry name" value="AMIDASE-RELATED-RELATED"/>
    <property type="match status" value="1"/>
</dbReference>
<evidence type="ECO:0000256" key="1">
    <source>
        <dbReference type="ARBA" id="ARBA00001311"/>
    </source>
</evidence>
<dbReference type="Pfam" id="PF01425">
    <property type="entry name" value="Amidase"/>
    <property type="match status" value="1"/>
</dbReference>
<evidence type="ECO:0000256" key="5">
    <source>
        <dbReference type="PIRSR" id="PIRSR001221-1"/>
    </source>
</evidence>
<dbReference type="SUPFAM" id="SSF75304">
    <property type="entry name" value="Amidase signature (AS) enzymes"/>
    <property type="match status" value="1"/>
</dbReference>
<feature type="active site" description="Charge relay system" evidence="5">
    <location>
        <position position="133"/>
    </location>
</feature>
<proteinExistence type="inferred from homology"/>
<dbReference type="OrthoDB" id="6428749at2759"/>
<dbReference type="InterPro" id="IPR020556">
    <property type="entry name" value="Amidase_CS"/>
</dbReference>
<comment type="caution">
    <text evidence="8">The sequence shown here is derived from an EMBL/GenBank/DDBJ whole genome shotgun (WGS) entry which is preliminary data.</text>
</comment>
<evidence type="ECO:0000313" key="9">
    <source>
        <dbReference type="Proteomes" id="UP000053558"/>
    </source>
</evidence>
<dbReference type="PANTHER" id="PTHR46072:SF4">
    <property type="entry name" value="AMIDASE C550.07-RELATED"/>
    <property type="match status" value="1"/>
</dbReference>
<organism evidence="8 9">
    <name type="scientific">Coniophora puteana (strain RWD-64-598)</name>
    <name type="common">Brown rot fungus</name>
    <dbReference type="NCBI Taxonomy" id="741705"/>
    <lineage>
        <taxon>Eukaryota</taxon>
        <taxon>Fungi</taxon>
        <taxon>Dikarya</taxon>
        <taxon>Basidiomycota</taxon>
        <taxon>Agaricomycotina</taxon>
        <taxon>Agaricomycetes</taxon>
        <taxon>Agaricomycetidae</taxon>
        <taxon>Boletales</taxon>
        <taxon>Coniophorineae</taxon>
        <taxon>Coniophoraceae</taxon>
        <taxon>Coniophora</taxon>
    </lineage>
</organism>
<comment type="catalytic activity">
    <reaction evidence="1">
        <text>a monocarboxylic acid amide + H2O = a monocarboxylate + NH4(+)</text>
        <dbReference type="Rhea" id="RHEA:12020"/>
        <dbReference type="ChEBI" id="CHEBI:15377"/>
        <dbReference type="ChEBI" id="CHEBI:28938"/>
        <dbReference type="ChEBI" id="CHEBI:35757"/>
        <dbReference type="ChEBI" id="CHEBI:83628"/>
        <dbReference type="EC" id="3.5.1.4"/>
    </reaction>
</comment>
<dbReference type="PIRSF" id="PIRSF001221">
    <property type="entry name" value="Amidase_fungi"/>
    <property type="match status" value="1"/>
</dbReference>
<evidence type="ECO:0000256" key="2">
    <source>
        <dbReference type="ARBA" id="ARBA00009199"/>
    </source>
</evidence>
<dbReference type="InterPro" id="IPR023631">
    <property type="entry name" value="Amidase_dom"/>
</dbReference>
<keyword evidence="4" id="KW-0378">Hydrolase</keyword>
<evidence type="ECO:0000256" key="6">
    <source>
        <dbReference type="PIRSR" id="PIRSR001221-2"/>
    </source>
</evidence>
<dbReference type="KEGG" id="cput:CONPUDRAFT_125132"/>
<dbReference type="GO" id="GO:0004040">
    <property type="term" value="F:amidase activity"/>
    <property type="evidence" value="ECO:0007669"/>
    <property type="project" value="UniProtKB-EC"/>
</dbReference>
<comment type="similarity">
    <text evidence="2">Belongs to the amidase family.</text>
</comment>
<feature type="active site" description="Charge relay system" evidence="5">
    <location>
        <position position="206"/>
    </location>
</feature>